<dbReference type="GO" id="GO:0005524">
    <property type="term" value="F:ATP binding"/>
    <property type="evidence" value="ECO:0007669"/>
    <property type="project" value="UniProtKB-UniRule"/>
</dbReference>
<sequence>MSDIKEQELVEEQKLINELVQMVNQKEVKLKQKNNKISSDVLEIKTTFWNDVTINMDEPDDIIETYYSIKQQSQLLSERERTRGIIDKQLNVLNRLKNSPYFGRIDFLEDGENITEKIYIGIASLMDKKDENFLIYDWRAPISSMYYDYSPGPANYETPSGEFNGEIKLKRQYIIRNAKLKAMFDTGVTIGDEMLQEVLANQADTQMKSIVATIQKEQNQIIRNEKAKLLVVQGVAGSGKTSAALQRVAYLLYRYRGKINSENIMLFSPNTLFNSYVATVLPELGEENMKQTTFQEYLNSRIHRECFLEDAYDQMEYLLTTQQDEEYETRMESIRYKASLEFKQLIDQHGENLKMEGMIFQNVVFRRKILVTKEEIYQYFYNIDPAISIPNKIELVRNWLMKELKKSMKLEQSEDWVQEEIQYLDKEDYLEAFNTIEEKDGFSKESFNDFDREEAYLAQMVVKQRFKRLFNSVKKLRFVNLLDMYKRIFMLENNTLKWNEISKFSVKSLNDMNMTYEDATPFVYLQDLILGRNSDTAIRHVFIDEAQDYSPFQFSFIQQLFPFSKMTLLGDINQAIYSGVTNSETVLEGTVSSENETETIILTKTYRSTKPIVEFTRGLIDNGEKIEAFNRPGKKPTLKVINDFWELEKNLIIKVQSLQENGYKTIAIICKTAKESKMAYDSLKNEMTVRLIEKGTLAYEEGTLIIPAYLAKGIEFDAVIIFDTSQYARDEERKLFYTACTRAMHELHLFSIETRSPLLKLIPEDAFEII</sequence>
<evidence type="ECO:0000256" key="5">
    <source>
        <dbReference type="PROSITE-ProRule" id="PRU00560"/>
    </source>
</evidence>
<evidence type="ECO:0000256" key="3">
    <source>
        <dbReference type="ARBA" id="ARBA00022806"/>
    </source>
</evidence>
<dbReference type="GO" id="GO:0043138">
    <property type="term" value="F:3'-5' DNA helicase activity"/>
    <property type="evidence" value="ECO:0007669"/>
    <property type="project" value="TreeGrafter"/>
</dbReference>
<dbReference type="InterPro" id="IPR027785">
    <property type="entry name" value="UvrD-like_helicase_C"/>
</dbReference>
<keyword evidence="2 5" id="KW-0378">Hydrolase</keyword>
<dbReference type="GO" id="GO:0005829">
    <property type="term" value="C:cytosol"/>
    <property type="evidence" value="ECO:0007669"/>
    <property type="project" value="TreeGrafter"/>
</dbReference>
<keyword evidence="3 5" id="KW-0347">Helicase</keyword>
<dbReference type="PANTHER" id="PTHR11070:SF17">
    <property type="entry name" value="DNA HELICASE IV"/>
    <property type="match status" value="1"/>
</dbReference>
<dbReference type="GO" id="GO:0000725">
    <property type="term" value="P:recombinational repair"/>
    <property type="evidence" value="ECO:0007669"/>
    <property type="project" value="TreeGrafter"/>
</dbReference>
<proteinExistence type="predicted"/>
<accession>A0A9C7GAR8</accession>
<evidence type="ECO:0000313" key="8">
    <source>
        <dbReference type="Proteomes" id="UP000789845"/>
    </source>
</evidence>
<dbReference type="Pfam" id="PF00580">
    <property type="entry name" value="UvrD-helicase"/>
    <property type="match status" value="1"/>
</dbReference>
<gene>
    <name evidence="7" type="primary">helD_2</name>
    <name evidence="7" type="ORF">NEOCIP111885_02487</name>
</gene>
<evidence type="ECO:0000256" key="1">
    <source>
        <dbReference type="ARBA" id="ARBA00022741"/>
    </source>
</evidence>
<protein>
    <submittedName>
        <fullName evidence="7">DNA helicase IV</fullName>
        <ecNumber evidence="7">3.6.4.12</ecNumber>
    </submittedName>
</protein>
<dbReference type="SUPFAM" id="SSF52540">
    <property type="entry name" value="P-loop containing nucleoside triphosphate hydrolases"/>
    <property type="match status" value="1"/>
</dbReference>
<keyword evidence="1 5" id="KW-0547">Nucleotide-binding</keyword>
<dbReference type="Pfam" id="PF13538">
    <property type="entry name" value="UvrD_C_2"/>
    <property type="match status" value="1"/>
</dbReference>
<keyword evidence="8" id="KW-1185">Reference proteome</keyword>
<dbReference type="Gene3D" id="3.40.50.300">
    <property type="entry name" value="P-loop containing nucleotide triphosphate hydrolases"/>
    <property type="match status" value="3"/>
</dbReference>
<organism evidence="7 8">
    <name type="scientific">Pseudoneobacillus rhizosphaerae</name>
    <dbReference type="NCBI Taxonomy" id="2880968"/>
    <lineage>
        <taxon>Bacteria</taxon>
        <taxon>Bacillati</taxon>
        <taxon>Bacillota</taxon>
        <taxon>Bacilli</taxon>
        <taxon>Bacillales</taxon>
        <taxon>Bacillaceae</taxon>
        <taxon>Pseudoneobacillus</taxon>
    </lineage>
</organism>
<evidence type="ECO:0000313" key="7">
    <source>
        <dbReference type="EMBL" id="CAG9608770.1"/>
    </source>
</evidence>
<evidence type="ECO:0000256" key="4">
    <source>
        <dbReference type="ARBA" id="ARBA00022840"/>
    </source>
</evidence>
<feature type="binding site" evidence="5">
    <location>
        <begin position="234"/>
        <end position="241"/>
    </location>
    <ligand>
        <name>ATP</name>
        <dbReference type="ChEBI" id="CHEBI:30616"/>
    </ligand>
</feature>
<evidence type="ECO:0000259" key="6">
    <source>
        <dbReference type="PROSITE" id="PS51198"/>
    </source>
</evidence>
<dbReference type="PANTHER" id="PTHR11070">
    <property type="entry name" value="UVRD / RECB / PCRA DNA HELICASE FAMILY MEMBER"/>
    <property type="match status" value="1"/>
</dbReference>
<keyword evidence="4 5" id="KW-0067">ATP-binding</keyword>
<dbReference type="InterPro" id="IPR000212">
    <property type="entry name" value="DNA_helicase_UvrD/REP"/>
</dbReference>
<dbReference type="GO" id="GO:0016787">
    <property type="term" value="F:hydrolase activity"/>
    <property type="evidence" value="ECO:0007669"/>
    <property type="project" value="UniProtKB-UniRule"/>
</dbReference>
<dbReference type="InterPro" id="IPR048228">
    <property type="entry name" value="HelD_bacillota"/>
</dbReference>
<dbReference type="EMBL" id="CAKJTG010000012">
    <property type="protein sequence ID" value="CAG9608770.1"/>
    <property type="molecule type" value="Genomic_DNA"/>
</dbReference>
<name>A0A9C7GAR8_9BACI</name>
<dbReference type="GO" id="GO:0003677">
    <property type="term" value="F:DNA binding"/>
    <property type="evidence" value="ECO:0007669"/>
    <property type="project" value="InterPro"/>
</dbReference>
<dbReference type="AlphaFoldDB" id="A0A9C7GAR8"/>
<dbReference type="EC" id="3.6.4.12" evidence="7"/>
<comment type="caution">
    <text evidence="7">The sequence shown here is derived from an EMBL/GenBank/DDBJ whole genome shotgun (WGS) entry which is preliminary data.</text>
</comment>
<dbReference type="InterPro" id="IPR014016">
    <property type="entry name" value="UvrD-like_ATP-bd"/>
</dbReference>
<reference evidence="7" key="1">
    <citation type="submission" date="2021-10" db="EMBL/GenBank/DDBJ databases">
        <authorList>
            <person name="Criscuolo A."/>
        </authorList>
    </citation>
    <scope>NUCLEOTIDE SEQUENCE</scope>
    <source>
        <strain evidence="7">CIP111885</strain>
    </source>
</reference>
<dbReference type="NCBIfam" id="NF041464">
    <property type="entry name" value="HelD_BACSU"/>
    <property type="match status" value="1"/>
</dbReference>
<evidence type="ECO:0000256" key="2">
    <source>
        <dbReference type="ARBA" id="ARBA00022801"/>
    </source>
</evidence>
<dbReference type="Proteomes" id="UP000789845">
    <property type="component" value="Unassembled WGS sequence"/>
</dbReference>
<dbReference type="InterPro" id="IPR027417">
    <property type="entry name" value="P-loop_NTPase"/>
</dbReference>
<feature type="domain" description="UvrD-like helicase ATP-binding" evidence="6">
    <location>
        <begin position="213"/>
        <end position="609"/>
    </location>
</feature>
<dbReference type="RefSeq" id="WP_230497011.1">
    <property type="nucleotide sequence ID" value="NZ_CAKJTG010000012.1"/>
</dbReference>
<dbReference type="PROSITE" id="PS51198">
    <property type="entry name" value="UVRD_HELICASE_ATP_BIND"/>
    <property type="match status" value="1"/>
</dbReference>